<proteinExistence type="predicted"/>
<name>A0ACC1JQ04_9FUNG</name>
<gene>
    <name evidence="1" type="ORF">IWQ57_004943</name>
</gene>
<protein>
    <submittedName>
        <fullName evidence="1">Uncharacterized protein</fullName>
    </submittedName>
</protein>
<keyword evidence="2" id="KW-1185">Reference proteome</keyword>
<organism evidence="1 2">
    <name type="scientific">Coemansia nantahalensis</name>
    <dbReference type="NCBI Taxonomy" id="2789366"/>
    <lineage>
        <taxon>Eukaryota</taxon>
        <taxon>Fungi</taxon>
        <taxon>Fungi incertae sedis</taxon>
        <taxon>Zoopagomycota</taxon>
        <taxon>Kickxellomycotina</taxon>
        <taxon>Kickxellomycetes</taxon>
        <taxon>Kickxellales</taxon>
        <taxon>Kickxellaceae</taxon>
        <taxon>Coemansia</taxon>
    </lineage>
</organism>
<evidence type="ECO:0000313" key="1">
    <source>
        <dbReference type="EMBL" id="KAJ2765021.1"/>
    </source>
</evidence>
<sequence>FRFGGYVPVQPAGVSQTRGPTSLGVYLPQPPVLSGGRQRAAGTARLPPGPMRVSSDSGPLVPDPLMPIEECTERIERLLHRVKQTQLECAVQQALNAPQPPTRFAEQLPRPQAPPAVAARSESPGSTASTASLRSASSVQSDAGLHIATSGLAVGGQAPYSPRRRAVTLGPSVAKRSSDERLAGLGQAATPTHKTPIEEMRAKIQRVRARRAERLREEQASLSPPSGGGRPAALTRMHSEISGTTYYASDDDEVSGDFFENKENLALFREAQMPARDIDWDKRVYYHHVARTNDDFRSATQDVEIADCRDACFVELVGRKTAARIARAHRPEPRRRALPESPLRLDDADAAAVSAWIDEDSDDSGGEADRSFDWSRHGFGYMEFRRRSLASSAILSPGATPEPPHLPPQDDPAASLMAGAKSGRTWSITSSTARAATDNFNQAVAAASAAAAAGAGGGTTGAWPASDARFCPQHVALLSESEDSDADDDWDMLDSEDVEARQAAQLESLRRENADLQRAVERSRRAVFALARVVLGPL</sequence>
<reference evidence="1" key="1">
    <citation type="submission" date="2022-07" db="EMBL/GenBank/DDBJ databases">
        <title>Phylogenomic reconstructions and comparative analyses of Kickxellomycotina fungi.</title>
        <authorList>
            <person name="Reynolds N.K."/>
            <person name="Stajich J.E."/>
            <person name="Barry K."/>
            <person name="Grigoriev I.V."/>
            <person name="Crous P."/>
            <person name="Smith M.E."/>
        </authorList>
    </citation>
    <scope>NUCLEOTIDE SEQUENCE</scope>
    <source>
        <strain evidence="1">CBS 109366</strain>
    </source>
</reference>
<evidence type="ECO:0000313" key="2">
    <source>
        <dbReference type="Proteomes" id="UP001140234"/>
    </source>
</evidence>
<dbReference type="Proteomes" id="UP001140234">
    <property type="component" value="Unassembled WGS sequence"/>
</dbReference>
<accession>A0ACC1JQ04</accession>
<dbReference type="EMBL" id="JANBUJ010002147">
    <property type="protein sequence ID" value="KAJ2765021.1"/>
    <property type="molecule type" value="Genomic_DNA"/>
</dbReference>
<feature type="non-terminal residue" evidence="1">
    <location>
        <position position="1"/>
    </location>
</feature>
<comment type="caution">
    <text evidence="1">The sequence shown here is derived from an EMBL/GenBank/DDBJ whole genome shotgun (WGS) entry which is preliminary data.</text>
</comment>